<protein>
    <submittedName>
        <fullName evidence="1">Uncharacterized protein</fullName>
    </submittedName>
</protein>
<accession>A0ABU3E6V8</accession>
<dbReference type="EMBL" id="JAVRHM010000030">
    <property type="protein sequence ID" value="MDT0691652.1"/>
    <property type="molecule type" value="Genomic_DNA"/>
</dbReference>
<dbReference type="RefSeq" id="WP_311687292.1">
    <property type="nucleotide sequence ID" value="NZ_JAVRHM010000030.1"/>
</dbReference>
<gene>
    <name evidence="1" type="ORF">RM549_17805</name>
</gene>
<dbReference type="Proteomes" id="UP001261624">
    <property type="component" value="Unassembled WGS sequence"/>
</dbReference>
<name>A0ABU3E6V8_9FLAO</name>
<evidence type="ECO:0000313" key="2">
    <source>
        <dbReference type="Proteomes" id="UP001261624"/>
    </source>
</evidence>
<keyword evidence="2" id="KW-1185">Reference proteome</keyword>
<reference evidence="1 2" key="1">
    <citation type="submission" date="2023-09" db="EMBL/GenBank/DDBJ databases">
        <authorList>
            <person name="Rey-Velasco X."/>
        </authorList>
    </citation>
    <scope>NUCLEOTIDE SEQUENCE [LARGE SCALE GENOMIC DNA]</scope>
    <source>
        <strain evidence="1 2">F188</strain>
    </source>
</reference>
<proteinExistence type="predicted"/>
<sequence>MMLSLKKQSQNFPVHPRHCSGQVLLQDYLWDFLRTRELPDKIIKAQRREIMEMQWLINDIRENGIVETEEEKKERPVPDFEGWIEKETIDLEE</sequence>
<evidence type="ECO:0000313" key="1">
    <source>
        <dbReference type="EMBL" id="MDT0691652.1"/>
    </source>
</evidence>
<organism evidence="1 2">
    <name type="scientific">Autumnicola patrickiae</name>
    <dbReference type="NCBI Taxonomy" id="3075591"/>
    <lineage>
        <taxon>Bacteria</taxon>
        <taxon>Pseudomonadati</taxon>
        <taxon>Bacteroidota</taxon>
        <taxon>Flavobacteriia</taxon>
        <taxon>Flavobacteriales</taxon>
        <taxon>Flavobacteriaceae</taxon>
        <taxon>Autumnicola</taxon>
    </lineage>
</organism>
<comment type="caution">
    <text evidence="1">The sequence shown here is derived from an EMBL/GenBank/DDBJ whole genome shotgun (WGS) entry which is preliminary data.</text>
</comment>